<sequence>MMIFLKLQGLKHRTMKVQKQLKSLKTYSLLLLAIISSNAQTLDTDYFNALKSSKQNSSPDFEWRQFGPGNSGYCEEFWIHPTDPNCYYMSPDLSNSYGTFDNGKTWQTIKEIDGNGRGMRRVQNITLSHQDPNLGFATNVRGFLFRTENKGRSWTKVLELIEGRHSEMVVDPSNDNNWYIGAGDFWNVKGYHRTQAMPQGNIAPYIAYGHIYRTTNKGVNWTPVVVDPAHTNDLSVGVIVVDPTNSNNIIAATNFGLYNSTNKGISWTKNPGTGLPHNLPRDMDVHVDKTNPGNPITTLYLVEQTHYTPNGNTVNSTGGVYKSTDFGTTWTSITGNLGVRIASDANNGNNTNGVDSFTTGDKYYRTIAYWFGIDKQNAKATYSQFPNTNVLPVYNRLVVNPTNKNEIYISFNAKHDFTFGPGDVWKTEDGGLNWFPCVRTGKYWSRGTDTGYWTARNSPSTVNTTFAHIHEESQNSEEYSGNRFLEINQRGEVFISVGQQTLKTSDNGATWTQVDDDETFPGSKKWIGRGDSNLPGRFLLLETGVPNRKLLCSGEHGLWQTTDASGFPDADDLTVAVEQIEGQVHPNGATSISSVAVHPNDPNIIFTLQFRQDHRGYLRKSTNGGTTWNNVVFAFSGDYSGTNESLDHIFQYNLLIRPDLPDRMYFCVMENPVAEVNASFRIITRQEDLGVKRSFDGGQTWVTSNTGMPSEASVRRIAFHPKKPWQMYAALNVTSTGKPGGLYFSDNSGQFWSKVTIPSEIKSVNHVFLDKTTEAIFISCGQFSSTDANEGGVWKSIDAGATWIKIFDMPYVWQTETSPINPNLITVNVPLQNNKGANVTIFNPGAYVSFDGGSSWLKISNNLGQPDLITDLKPDPEDINVFWLALKGSAWAKGIYSGPNPLSLSKNTTNARELIKMFPNPTNSKFISLKSDLLSGANFKNISIFNMQGQLKGNHDISKLQTNNSNLRIPIRNLPNGIYLIKININNTEYIKRFIKN</sequence>
<keyword evidence="4" id="KW-1185">Reference proteome</keyword>
<name>A0A4S1DVW0_9FLAO</name>
<dbReference type="InterPro" id="IPR015943">
    <property type="entry name" value="WD40/YVTN_repeat-like_dom_sf"/>
</dbReference>
<accession>A0A4S1DVW0</accession>
<evidence type="ECO:0000256" key="1">
    <source>
        <dbReference type="ARBA" id="ARBA00022729"/>
    </source>
</evidence>
<feature type="domain" description="Secretion system C-terminal sorting" evidence="2">
    <location>
        <begin position="917"/>
        <end position="995"/>
    </location>
</feature>
<dbReference type="Gene3D" id="2.130.10.10">
    <property type="entry name" value="YVTN repeat-like/Quinoprotein amine dehydrogenase"/>
    <property type="match status" value="5"/>
</dbReference>
<keyword evidence="1" id="KW-0732">Signal</keyword>
<dbReference type="InterPro" id="IPR026444">
    <property type="entry name" value="Secre_tail"/>
</dbReference>
<dbReference type="InterPro" id="IPR052025">
    <property type="entry name" value="Xyloglucanase_GH74"/>
</dbReference>
<dbReference type="Pfam" id="PF18962">
    <property type="entry name" value="Por_Secre_tail"/>
    <property type="match status" value="1"/>
</dbReference>
<proteinExistence type="predicted"/>
<gene>
    <name evidence="3" type="ORF">EM932_12680</name>
</gene>
<dbReference type="PANTHER" id="PTHR43739:SF5">
    <property type="entry name" value="EXO-ALPHA-SIALIDASE"/>
    <property type="match status" value="1"/>
</dbReference>
<organism evidence="3 4">
    <name type="scientific">Flavivirga rizhaonensis</name>
    <dbReference type="NCBI Taxonomy" id="2559571"/>
    <lineage>
        <taxon>Bacteria</taxon>
        <taxon>Pseudomonadati</taxon>
        <taxon>Bacteroidota</taxon>
        <taxon>Flavobacteriia</taxon>
        <taxon>Flavobacteriales</taxon>
        <taxon>Flavobacteriaceae</taxon>
        <taxon>Flavivirga</taxon>
    </lineage>
</organism>
<dbReference type="Proteomes" id="UP000307602">
    <property type="component" value="Unassembled WGS sequence"/>
</dbReference>
<evidence type="ECO:0000259" key="2">
    <source>
        <dbReference type="Pfam" id="PF18962"/>
    </source>
</evidence>
<dbReference type="CDD" id="cd15482">
    <property type="entry name" value="Sialidase_non-viral"/>
    <property type="match status" value="3"/>
</dbReference>
<dbReference type="SUPFAM" id="SSF110296">
    <property type="entry name" value="Oligoxyloglucan reducing end-specific cellobiohydrolase"/>
    <property type="match status" value="3"/>
</dbReference>
<dbReference type="OrthoDB" id="9757809at2"/>
<dbReference type="NCBIfam" id="TIGR04183">
    <property type="entry name" value="Por_Secre_tail"/>
    <property type="match status" value="1"/>
</dbReference>
<dbReference type="PANTHER" id="PTHR43739">
    <property type="entry name" value="XYLOGLUCANASE (EUROFUNG)"/>
    <property type="match status" value="1"/>
</dbReference>
<evidence type="ECO:0000313" key="3">
    <source>
        <dbReference type="EMBL" id="TGV02033.1"/>
    </source>
</evidence>
<comment type="caution">
    <text evidence="3">The sequence shown here is derived from an EMBL/GenBank/DDBJ whole genome shotgun (WGS) entry which is preliminary data.</text>
</comment>
<reference evidence="3 4" key="1">
    <citation type="submission" date="2019-04" db="EMBL/GenBank/DDBJ databases">
        <authorList>
            <person name="Liu A."/>
        </authorList>
    </citation>
    <scope>NUCLEOTIDE SEQUENCE [LARGE SCALE GENOMIC DNA]</scope>
    <source>
        <strain evidence="3 4">RZ03</strain>
    </source>
</reference>
<evidence type="ECO:0000313" key="4">
    <source>
        <dbReference type="Proteomes" id="UP000307602"/>
    </source>
</evidence>
<dbReference type="AlphaFoldDB" id="A0A4S1DVW0"/>
<protein>
    <submittedName>
        <fullName evidence="3">T9SS type A sorting domain-containing protein</fullName>
    </submittedName>
</protein>
<dbReference type="EMBL" id="SRSO01000017">
    <property type="protein sequence ID" value="TGV02033.1"/>
    <property type="molecule type" value="Genomic_DNA"/>
</dbReference>
<dbReference type="GO" id="GO:0010411">
    <property type="term" value="P:xyloglucan metabolic process"/>
    <property type="evidence" value="ECO:0007669"/>
    <property type="project" value="TreeGrafter"/>
</dbReference>